<gene>
    <name evidence="1" type="ORF">E2C01_095359</name>
</gene>
<comment type="caution">
    <text evidence="1">The sequence shown here is derived from an EMBL/GenBank/DDBJ whole genome shotgun (WGS) entry which is preliminary data.</text>
</comment>
<dbReference type="EMBL" id="VSRR010120514">
    <property type="protein sequence ID" value="MPC99912.1"/>
    <property type="molecule type" value="Genomic_DNA"/>
</dbReference>
<evidence type="ECO:0000313" key="1">
    <source>
        <dbReference type="EMBL" id="MPC99912.1"/>
    </source>
</evidence>
<organism evidence="1 2">
    <name type="scientific">Portunus trituberculatus</name>
    <name type="common">Swimming crab</name>
    <name type="synonym">Neptunus trituberculatus</name>
    <dbReference type="NCBI Taxonomy" id="210409"/>
    <lineage>
        <taxon>Eukaryota</taxon>
        <taxon>Metazoa</taxon>
        <taxon>Ecdysozoa</taxon>
        <taxon>Arthropoda</taxon>
        <taxon>Crustacea</taxon>
        <taxon>Multicrustacea</taxon>
        <taxon>Malacostraca</taxon>
        <taxon>Eumalacostraca</taxon>
        <taxon>Eucarida</taxon>
        <taxon>Decapoda</taxon>
        <taxon>Pleocyemata</taxon>
        <taxon>Brachyura</taxon>
        <taxon>Eubrachyura</taxon>
        <taxon>Portunoidea</taxon>
        <taxon>Portunidae</taxon>
        <taxon>Portuninae</taxon>
        <taxon>Portunus</taxon>
    </lineage>
</organism>
<accession>A0A5B7JV18</accession>
<name>A0A5B7JV18_PORTR</name>
<evidence type="ECO:0000313" key="2">
    <source>
        <dbReference type="Proteomes" id="UP000324222"/>
    </source>
</evidence>
<keyword evidence="2" id="KW-1185">Reference proteome</keyword>
<sequence>MTVLCISGFPGCASRAAVIPARHATAVTAVQQPRLPLYPRFPGCLVEAAAEGRHEVTEFRGALNMKRTLEYGKRCSILVHCEAQES</sequence>
<dbReference type="AlphaFoldDB" id="A0A5B7JV18"/>
<proteinExistence type="predicted"/>
<reference evidence="1 2" key="1">
    <citation type="submission" date="2019-05" db="EMBL/GenBank/DDBJ databases">
        <title>Another draft genome of Portunus trituberculatus and its Hox gene families provides insights of decapod evolution.</title>
        <authorList>
            <person name="Jeong J.-H."/>
            <person name="Song I."/>
            <person name="Kim S."/>
            <person name="Choi T."/>
            <person name="Kim D."/>
            <person name="Ryu S."/>
            <person name="Kim W."/>
        </authorList>
    </citation>
    <scope>NUCLEOTIDE SEQUENCE [LARGE SCALE GENOMIC DNA]</scope>
    <source>
        <tissue evidence="1">Muscle</tissue>
    </source>
</reference>
<dbReference type="Proteomes" id="UP000324222">
    <property type="component" value="Unassembled WGS sequence"/>
</dbReference>
<protein>
    <submittedName>
        <fullName evidence="1">Uncharacterized protein</fullName>
    </submittedName>
</protein>